<keyword evidence="4" id="KW-1185">Reference proteome</keyword>
<feature type="chain" id="PRO_5046835879" evidence="1">
    <location>
        <begin position="21"/>
        <end position="142"/>
    </location>
</feature>
<name>A0ABX0REA8_9GAMM</name>
<comment type="caution">
    <text evidence="3">The sequence shown here is derived from an EMBL/GenBank/DDBJ whole genome shotgun (WGS) entry which is preliminary data.</text>
</comment>
<dbReference type="EMBL" id="VWXF01000009">
    <property type="protein sequence ID" value="NIF23692.1"/>
    <property type="molecule type" value="Genomic_DNA"/>
</dbReference>
<evidence type="ECO:0000259" key="2">
    <source>
        <dbReference type="Pfam" id="PF12883"/>
    </source>
</evidence>
<sequence>MKKLLIAALLLSPLAASAQASSPAELAALHFNQWYVGQLIARKEPLEDYANLGRYVTADTVQALKKIYQADSNDVDVPDADMFIKAQDYAADWNKINVISSDYDAACTNVYVAFGKKQDHVVADCMVQEAGNWKVRSVTLIK</sequence>
<dbReference type="Proteomes" id="UP001515683">
    <property type="component" value="Unassembled WGS sequence"/>
</dbReference>
<evidence type="ECO:0000313" key="3">
    <source>
        <dbReference type="EMBL" id="NIF23692.1"/>
    </source>
</evidence>
<accession>A0ABX0REA8</accession>
<protein>
    <submittedName>
        <fullName evidence="3">DUF3828 domain-containing protein</fullName>
    </submittedName>
</protein>
<evidence type="ECO:0000313" key="4">
    <source>
        <dbReference type="Proteomes" id="UP001515683"/>
    </source>
</evidence>
<evidence type="ECO:0000256" key="1">
    <source>
        <dbReference type="SAM" id="SignalP"/>
    </source>
</evidence>
<feature type="domain" description="DUF3828" evidence="2">
    <location>
        <begin position="30"/>
        <end position="138"/>
    </location>
</feature>
<reference evidence="3 4" key="1">
    <citation type="journal article" date="2019" name="bioRxiv">
        <title>Bacteria contribute to plant secondary compound degradation in a generalist herbivore system.</title>
        <authorList>
            <person name="Francoeur C.B."/>
            <person name="Khadempour L."/>
            <person name="Moreira-Soto R.D."/>
            <person name="Gotting K."/>
            <person name="Book A.J."/>
            <person name="Pinto-Tomas A.A."/>
            <person name="Keefover-Ring K."/>
            <person name="Currie C.R."/>
        </authorList>
    </citation>
    <scope>NUCLEOTIDE SEQUENCE [LARGE SCALE GENOMIC DNA]</scope>
    <source>
        <strain evidence="3">Acro-835</strain>
    </source>
</reference>
<keyword evidence="1" id="KW-0732">Signal</keyword>
<dbReference type="Pfam" id="PF12883">
    <property type="entry name" value="DUF3828"/>
    <property type="match status" value="1"/>
</dbReference>
<dbReference type="Gene3D" id="3.10.450.50">
    <property type="match status" value="1"/>
</dbReference>
<dbReference type="RefSeq" id="WP_167017136.1">
    <property type="nucleotide sequence ID" value="NZ_VWXF01000009.1"/>
</dbReference>
<organism evidence="3 4">
    <name type="scientific">Candidatus Pantoea multigeneris</name>
    <dbReference type="NCBI Taxonomy" id="2608357"/>
    <lineage>
        <taxon>Bacteria</taxon>
        <taxon>Pseudomonadati</taxon>
        <taxon>Pseudomonadota</taxon>
        <taxon>Gammaproteobacteria</taxon>
        <taxon>Enterobacterales</taxon>
        <taxon>Erwiniaceae</taxon>
        <taxon>Pantoea</taxon>
    </lineage>
</organism>
<feature type="signal peptide" evidence="1">
    <location>
        <begin position="1"/>
        <end position="20"/>
    </location>
</feature>
<gene>
    <name evidence="3" type="ORF">F3J40_19110</name>
</gene>
<proteinExistence type="predicted"/>
<dbReference type="InterPro" id="IPR024289">
    <property type="entry name" value="DUF3828"/>
</dbReference>